<feature type="transmembrane region" description="Helical" evidence="1">
    <location>
        <begin position="347"/>
        <end position="367"/>
    </location>
</feature>
<feature type="transmembrane region" description="Helical" evidence="1">
    <location>
        <begin position="169"/>
        <end position="186"/>
    </location>
</feature>
<name>A0A4Q9DYT1_9BACL</name>
<feature type="transmembrane region" description="Helical" evidence="1">
    <location>
        <begin position="95"/>
        <end position="114"/>
    </location>
</feature>
<organism evidence="3 4">
    <name type="scientific">Paenibacillus thalictri</name>
    <dbReference type="NCBI Taxonomy" id="2527873"/>
    <lineage>
        <taxon>Bacteria</taxon>
        <taxon>Bacillati</taxon>
        <taxon>Bacillota</taxon>
        <taxon>Bacilli</taxon>
        <taxon>Bacillales</taxon>
        <taxon>Paenibacillaceae</taxon>
        <taxon>Paenibacillus</taxon>
    </lineage>
</organism>
<reference evidence="3 4" key="1">
    <citation type="submission" date="2019-02" db="EMBL/GenBank/DDBJ databases">
        <title>Paenibacillus sp. nov., isolated from surface-sterilized tissue of Thalictrum simplex L.</title>
        <authorList>
            <person name="Tuo L."/>
        </authorList>
    </citation>
    <scope>NUCLEOTIDE SEQUENCE [LARGE SCALE GENOMIC DNA]</scope>
    <source>
        <strain evidence="3 4">N2SHLJ1</strain>
    </source>
</reference>
<evidence type="ECO:0000313" key="3">
    <source>
        <dbReference type="EMBL" id="TBL81566.1"/>
    </source>
</evidence>
<feature type="transmembrane region" description="Helical" evidence="1">
    <location>
        <begin position="242"/>
        <end position="261"/>
    </location>
</feature>
<dbReference type="EMBL" id="SIRE01000002">
    <property type="protein sequence ID" value="TBL81566.1"/>
    <property type="molecule type" value="Genomic_DNA"/>
</dbReference>
<feature type="transmembrane region" description="Helical" evidence="1">
    <location>
        <begin position="37"/>
        <end position="61"/>
    </location>
</feature>
<dbReference type="OrthoDB" id="5351773at2"/>
<evidence type="ECO:0000259" key="2">
    <source>
        <dbReference type="Pfam" id="PF09925"/>
    </source>
</evidence>
<feature type="domain" description="DUF2157" evidence="2">
    <location>
        <begin position="12"/>
        <end position="147"/>
    </location>
</feature>
<dbReference type="Pfam" id="PF09925">
    <property type="entry name" value="DUF2157"/>
    <property type="match status" value="1"/>
</dbReference>
<sequence>MSRKWLEREGLRWVEEQIVSREQYDQILGLYDEKKNAIGLLPVLGSILTGLGIISFIAANWQDIPQWLRLLAIIIAMSGFYISGDTLLRRGHEKLGIGLVGIGLITFGAGIALVGQMFHLVAYDTASFIVWGSAGALLAYLYRSRYLYLISIVVFDVAQIYAVDSFRHFSYAGFALMAVLLGGYVWKRQRSNLLAWMFNLSLFLQVLMLFSLMDWKLSWIIPAALLMYAAGDWLRDRSELGAVQAVPLLIVFAIGVGVVLFGDNRIAETEQFFVGAAYYLPALLVPLALSAWGKLRNKREVSSGDWLMFLPVMYVPSGIDLLYLVMLFLFSLFVLWRGYSEEWRMKINLGTVLFIFVTMVAYGKLTWDFMDKSLFFVLGGGILLVLSWFLNRRKNNFLGRGKVDE</sequence>
<feature type="transmembrane region" description="Helical" evidence="1">
    <location>
        <begin position="146"/>
        <end position="163"/>
    </location>
</feature>
<feature type="transmembrane region" description="Helical" evidence="1">
    <location>
        <begin position="120"/>
        <end position="141"/>
    </location>
</feature>
<feature type="transmembrane region" description="Helical" evidence="1">
    <location>
        <begin position="67"/>
        <end position="88"/>
    </location>
</feature>
<proteinExistence type="predicted"/>
<accession>A0A4Q9DYT1</accession>
<comment type="caution">
    <text evidence="3">The sequence shown here is derived from an EMBL/GenBank/DDBJ whole genome shotgun (WGS) entry which is preliminary data.</text>
</comment>
<feature type="transmembrane region" description="Helical" evidence="1">
    <location>
        <begin position="193"/>
        <end position="213"/>
    </location>
</feature>
<keyword evidence="1" id="KW-1133">Transmembrane helix</keyword>
<protein>
    <submittedName>
        <fullName evidence="3">DUF2157 domain-containing protein</fullName>
    </submittedName>
</protein>
<keyword evidence="1" id="KW-0472">Membrane</keyword>
<feature type="transmembrane region" description="Helical" evidence="1">
    <location>
        <begin position="313"/>
        <end position="335"/>
    </location>
</feature>
<evidence type="ECO:0000256" key="1">
    <source>
        <dbReference type="SAM" id="Phobius"/>
    </source>
</evidence>
<dbReference type="InterPro" id="IPR018677">
    <property type="entry name" value="DUF2157"/>
</dbReference>
<dbReference type="Proteomes" id="UP000293142">
    <property type="component" value="Unassembled WGS sequence"/>
</dbReference>
<keyword evidence="4" id="KW-1185">Reference proteome</keyword>
<gene>
    <name evidence="3" type="ORF">EYB31_00700</name>
</gene>
<evidence type="ECO:0000313" key="4">
    <source>
        <dbReference type="Proteomes" id="UP000293142"/>
    </source>
</evidence>
<dbReference type="AlphaFoldDB" id="A0A4Q9DYT1"/>
<keyword evidence="1" id="KW-0812">Transmembrane</keyword>
<feature type="transmembrane region" description="Helical" evidence="1">
    <location>
        <begin position="373"/>
        <end position="390"/>
    </location>
</feature>
<feature type="transmembrane region" description="Helical" evidence="1">
    <location>
        <begin position="273"/>
        <end position="293"/>
    </location>
</feature>